<evidence type="ECO:0000256" key="11">
    <source>
        <dbReference type="SAM" id="Phobius"/>
    </source>
</evidence>
<dbReference type="SFLD" id="SFLDS00003">
    <property type="entry name" value="Haloacid_Dehalogenase"/>
    <property type="match status" value="1"/>
</dbReference>
<keyword evidence="3" id="KW-0597">Phosphoprotein</keyword>
<dbReference type="SMART" id="SM00831">
    <property type="entry name" value="Cation_ATPase_N"/>
    <property type="match status" value="1"/>
</dbReference>
<feature type="transmembrane region" description="Helical" evidence="11">
    <location>
        <begin position="800"/>
        <end position="818"/>
    </location>
</feature>
<feature type="transmembrane region" description="Helical" evidence="11">
    <location>
        <begin position="748"/>
        <end position="765"/>
    </location>
</feature>
<feature type="domain" description="Cation-transporting P-type ATPase N-terminal" evidence="12">
    <location>
        <begin position="9"/>
        <end position="83"/>
    </location>
</feature>
<evidence type="ECO:0000256" key="6">
    <source>
        <dbReference type="ARBA" id="ARBA00022840"/>
    </source>
</evidence>
<dbReference type="SUPFAM" id="SSF56784">
    <property type="entry name" value="HAD-like"/>
    <property type="match status" value="1"/>
</dbReference>
<dbReference type="Gene3D" id="3.40.1110.10">
    <property type="entry name" value="Calcium-transporting ATPase, cytoplasmic domain N"/>
    <property type="match status" value="1"/>
</dbReference>
<feature type="transmembrane region" description="Helical" evidence="11">
    <location>
        <begin position="90"/>
        <end position="110"/>
    </location>
</feature>
<evidence type="ECO:0000256" key="1">
    <source>
        <dbReference type="ARBA" id="ARBA00004651"/>
    </source>
</evidence>
<dbReference type="FunFam" id="2.70.150.10:FF:000160">
    <property type="entry name" value="Sarcoplasmic/endoplasmic reticulum calcium ATPase 1"/>
    <property type="match status" value="1"/>
</dbReference>
<gene>
    <name evidence="13" type="ORF">FQU78_17185</name>
</gene>
<dbReference type="Proteomes" id="UP000467371">
    <property type="component" value="Chromosome"/>
</dbReference>
<dbReference type="EMBL" id="CP042908">
    <property type="protein sequence ID" value="QIB92535.1"/>
    <property type="molecule type" value="Genomic_DNA"/>
</dbReference>
<dbReference type="InterPro" id="IPR006068">
    <property type="entry name" value="ATPase_P-typ_cation-transptr_C"/>
</dbReference>
<evidence type="ECO:0000256" key="9">
    <source>
        <dbReference type="ARBA" id="ARBA00022989"/>
    </source>
</evidence>
<keyword evidence="2" id="KW-1003">Cell membrane</keyword>
<dbReference type="Gene3D" id="3.40.50.1000">
    <property type="entry name" value="HAD superfamily/HAD-like"/>
    <property type="match status" value="1"/>
</dbReference>
<dbReference type="InterPro" id="IPR008250">
    <property type="entry name" value="ATPase_P-typ_transduc_dom_A_sf"/>
</dbReference>
<keyword evidence="7" id="KW-0460">Magnesium</keyword>
<organism evidence="13 14">
    <name type="scientific">Methanosarcina mazei</name>
    <name type="common">Methanosarcina frisia</name>
    <dbReference type="NCBI Taxonomy" id="2209"/>
    <lineage>
        <taxon>Archaea</taxon>
        <taxon>Methanobacteriati</taxon>
        <taxon>Methanobacteriota</taxon>
        <taxon>Stenosarchaea group</taxon>
        <taxon>Methanomicrobia</taxon>
        <taxon>Methanosarcinales</taxon>
        <taxon>Methanosarcinaceae</taxon>
        <taxon>Methanosarcina</taxon>
    </lineage>
</organism>
<dbReference type="PANTHER" id="PTHR43294:SF21">
    <property type="entry name" value="CATION TRANSPORTING ATPASE"/>
    <property type="match status" value="1"/>
</dbReference>
<feature type="transmembrane region" description="Helical" evidence="11">
    <location>
        <begin position="257"/>
        <end position="276"/>
    </location>
</feature>
<keyword evidence="6" id="KW-0067">ATP-binding</keyword>
<dbReference type="InterPro" id="IPR023298">
    <property type="entry name" value="ATPase_P-typ_TM_dom_sf"/>
</dbReference>
<dbReference type="SFLD" id="SFLDF00027">
    <property type="entry name" value="p-type_atpase"/>
    <property type="match status" value="1"/>
</dbReference>
<feature type="transmembrane region" description="Helical" evidence="11">
    <location>
        <begin position="871"/>
        <end position="891"/>
    </location>
</feature>
<dbReference type="InterPro" id="IPR059000">
    <property type="entry name" value="ATPase_P-type_domA"/>
</dbReference>
<proteinExistence type="predicted"/>
<dbReference type="PANTHER" id="PTHR43294">
    <property type="entry name" value="SODIUM/POTASSIUM-TRANSPORTING ATPASE SUBUNIT ALPHA"/>
    <property type="match status" value="1"/>
</dbReference>
<dbReference type="InterPro" id="IPR044492">
    <property type="entry name" value="P_typ_ATPase_HD_dom"/>
</dbReference>
<feature type="transmembrane region" description="Helical" evidence="11">
    <location>
        <begin position="903"/>
        <end position="920"/>
    </location>
</feature>
<dbReference type="InterPro" id="IPR023299">
    <property type="entry name" value="ATPase_P-typ_cyto_dom_N"/>
</dbReference>
<dbReference type="SUPFAM" id="SSF81665">
    <property type="entry name" value="Calcium ATPase, transmembrane domain M"/>
    <property type="match status" value="1"/>
</dbReference>
<dbReference type="Pfam" id="PF00689">
    <property type="entry name" value="Cation_ATPase_C"/>
    <property type="match status" value="1"/>
</dbReference>
<dbReference type="SUPFAM" id="SSF81653">
    <property type="entry name" value="Calcium ATPase, transduction domain A"/>
    <property type="match status" value="1"/>
</dbReference>
<dbReference type="PRINTS" id="PR00119">
    <property type="entry name" value="CATATPASE"/>
</dbReference>
<dbReference type="InterPro" id="IPR050510">
    <property type="entry name" value="Cation_transp_ATPase_P-type"/>
</dbReference>
<sequence length="942" mass="101463">MTVQLDHIIPYRQTAKEVISSLDTDARNGLSVGEAGERLKKYGKNELMAEKPVPAWRKFLAQFHDVLVILLLVATLISAGMWLYERDSALPYEAIAIFAVVLLNAIMGYVQQARAEEAMAALRQMTAAQASVVRDGKRQNIPATEIVPGDIIVIEEGNTIPADARVLQSTALQTAEAALTGESLPVLKDDLPITEEVGLGDRDNMIFSGTIAVYGHGRAVVTATGMQTEMGRIAGMLKETPVETTPLQKELQRVGKMLGIIVVAIAVVIIATILLVEDVHGFSALFDVLILGVALAVAAVPESLPAVVTVVLSLGVQRMARKNAIVRHLAAVETLGSANVVASDKTGTLTRNEMTVLAVITASGRVNLEGTGYAPEGGVHKEGGEKIDGDLQFEFVRALAAADRASNAVLQERGGRWVVHGDPTEGALIVAARKAGLEAEVLNARLERIAEIPFSSERKLMSTVHNDTEQKERILAFTKGAPDVLLARCTHELVGDEIRSLTEERRAEILRRNEELAGEALRTLGVSFRVFPKKAMKQEDFDEDVEKDLVFLGLIGMIDPPRMEAKEAVARAMAAGVRPIMITGDHPKTATVIAAELGIPIHGEAVTGAELEKMPEDKLDRTVQEVSVYARVNPEHKLRIVKSLQRGGAIVAMTGDGVNDAPALKTADIGVAMGITGTDVSKEASDIVLADDNFATIVAAVEEGRAIFSNIRKFLRYLLSSNLGEVMIMFFGLLLADVIGLTEAGDNGLVLPLLATQILWINLISDGPPALALGVDPADPGIMKEPPRPREEGVITRSMWAGNLFTGAIMAVGTLLVLDASLPGGLIEGSGSLRYAQTMAFTTVVFFSLFVVFNARSDKQSAFIGMFSNKWLWGAVFLSILLQVMVVYIPFLQQAFSTVSLSPVDWLLCAAVASSVLWLRELSKIFVRAMEDKTKVTIQPYL</sequence>
<evidence type="ECO:0000256" key="2">
    <source>
        <dbReference type="ARBA" id="ARBA00022475"/>
    </source>
</evidence>
<evidence type="ECO:0000259" key="12">
    <source>
        <dbReference type="SMART" id="SM00831"/>
    </source>
</evidence>
<evidence type="ECO:0000256" key="5">
    <source>
        <dbReference type="ARBA" id="ARBA00022741"/>
    </source>
</evidence>
<dbReference type="GO" id="GO:0005524">
    <property type="term" value="F:ATP binding"/>
    <property type="evidence" value="ECO:0007669"/>
    <property type="project" value="UniProtKB-KW"/>
</dbReference>
<dbReference type="SUPFAM" id="SSF81660">
    <property type="entry name" value="Metal cation-transporting ATPase, ATP-binding domain N"/>
    <property type="match status" value="1"/>
</dbReference>
<dbReference type="Gene3D" id="2.70.150.10">
    <property type="entry name" value="Calcium-transporting ATPase, cytoplasmic transduction domain A"/>
    <property type="match status" value="1"/>
</dbReference>
<evidence type="ECO:0000256" key="7">
    <source>
        <dbReference type="ARBA" id="ARBA00022842"/>
    </source>
</evidence>
<dbReference type="PRINTS" id="PR00120">
    <property type="entry name" value="HATPASE"/>
</dbReference>
<dbReference type="Pfam" id="PF13246">
    <property type="entry name" value="Cation_ATPase"/>
    <property type="match status" value="1"/>
</dbReference>
<keyword evidence="4 11" id="KW-0812">Transmembrane</keyword>
<dbReference type="InterPro" id="IPR004014">
    <property type="entry name" value="ATPase_P-typ_cation-transptr_N"/>
</dbReference>
<evidence type="ECO:0000313" key="14">
    <source>
        <dbReference type="Proteomes" id="UP000467371"/>
    </source>
</evidence>
<dbReference type="InterPro" id="IPR001757">
    <property type="entry name" value="P_typ_ATPase"/>
</dbReference>
<dbReference type="InterPro" id="IPR023214">
    <property type="entry name" value="HAD_sf"/>
</dbReference>
<comment type="subcellular location">
    <subcellularLocation>
        <location evidence="1">Cell membrane</location>
        <topology evidence="1">Multi-pass membrane protein</topology>
    </subcellularLocation>
</comment>
<feature type="transmembrane region" description="Helical" evidence="11">
    <location>
        <begin position="838"/>
        <end position="855"/>
    </location>
</feature>
<feature type="transmembrane region" description="Helical" evidence="11">
    <location>
        <begin position="288"/>
        <end position="312"/>
    </location>
</feature>
<dbReference type="GeneID" id="44088921"/>
<dbReference type="RefSeq" id="WP_163645704.1">
    <property type="nucleotide sequence ID" value="NZ_CP042908.1"/>
</dbReference>
<name>A0A6C0VN49_METMZ</name>
<keyword evidence="5" id="KW-0547">Nucleotide-binding</keyword>
<evidence type="ECO:0000256" key="8">
    <source>
        <dbReference type="ARBA" id="ARBA00022967"/>
    </source>
</evidence>
<dbReference type="AlphaFoldDB" id="A0A6C0VN49"/>
<dbReference type="GO" id="GO:0005886">
    <property type="term" value="C:plasma membrane"/>
    <property type="evidence" value="ECO:0007669"/>
    <property type="project" value="UniProtKB-SubCell"/>
</dbReference>
<dbReference type="SFLD" id="SFLDG00002">
    <property type="entry name" value="C1.7:_P-type_atpase_like"/>
    <property type="match status" value="1"/>
</dbReference>
<keyword evidence="10 11" id="KW-0472">Membrane</keyword>
<feature type="transmembrane region" description="Helical" evidence="11">
    <location>
        <begin position="714"/>
        <end position="736"/>
    </location>
</feature>
<accession>A0A6C0VN49</accession>
<keyword evidence="8" id="KW-1278">Translocase</keyword>
<evidence type="ECO:0000256" key="10">
    <source>
        <dbReference type="ARBA" id="ARBA00023136"/>
    </source>
</evidence>
<dbReference type="GO" id="GO:0016887">
    <property type="term" value="F:ATP hydrolysis activity"/>
    <property type="evidence" value="ECO:0007669"/>
    <property type="project" value="InterPro"/>
</dbReference>
<dbReference type="FunFam" id="3.40.50.1000:FF:000028">
    <property type="entry name" value="Calcium-transporting P-type ATPase, putative"/>
    <property type="match status" value="1"/>
</dbReference>
<feature type="transmembrane region" description="Helical" evidence="11">
    <location>
        <begin position="66"/>
        <end position="84"/>
    </location>
</feature>
<evidence type="ECO:0000256" key="3">
    <source>
        <dbReference type="ARBA" id="ARBA00022553"/>
    </source>
</evidence>
<dbReference type="Gene3D" id="1.20.1110.10">
    <property type="entry name" value="Calcium-transporting ATPase, transmembrane domain"/>
    <property type="match status" value="1"/>
</dbReference>
<dbReference type="InterPro" id="IPR018303">
    <property type="entry name" value="ATPase_P-typ_P_site"/>
</dbReference>
<dbReference type="Pfam" id="PF00690">
    <property type="entry name" value="Cation_ATPase_N"/>
    <property type="match status" value="1"/>
</dbReference>
<dbReference type="Pfam" id="PF00122">
    <property type="entry name" value="E1-E2_ATPase"/>
    <property type="match status" value="1"/>
</dbReference>
<dbReference type="InterPro" id="IPR036412">
    <property type="entry name" value="HAD-like_sf"/>
</dbReference>
<protein>
    <submittedName>
        <fullName evidence="13">Cation-translocating P-type ATPase</fullName>
    </submittedName>
</protein>
<dbReference type="PROSITE" id="PS00154">
    <property type="entry name" value="ATPASE_E1_E2"/>
    <property type="match status" value="1"/>
</dbReference>
<evidence type="ECO:0000256" key="4">
    <source>
        <dbReference type="ARBA" id="ARBA00022692"/>
    </source>
</evidence>
<keyword evidence="9 11" id="KW-1133">Transmembrane helix</keyword>
<reference evidence="13 14" key="1">
    <citation type="journal article" date="2020" name="Environ. Microbiol. Rep.">
        <title>Redox cycling of Fe(II) and Fe(III) in magnetite accelerates aceticlastic methanogenesis by Methanosarcina mazei.</title>
        <authorList>
            <person name="Wang H."/>
            <person name="Byrne J.M."/>
            <person name="Liu P."/>
            <person name="Liu J."/>
            <person name="Dong X."/>
            <person name="Lu Y."/>
        </authorList>
    </citation>
    <scope>NUCLEOTIDE SEQUENCE [LARGE SCALE GENOMIC DNA]</scope>
    <source>
        <strain evidence="14">zm-15</strain>
    </source>
</reference>
<dbReference type="NCBIfam" id="TIGR01494">
    <property type="entry name" value="ATPase_P-type"/>
    <property type="match status" value="2"/>
</dbReference>
<evidence type="ECO:0000313" key="13">
    <source>
        <dbReference type="EMBL" id="QIB92535.1"/>
    </source>
</evidence>